<keyword evidence="2" id="KW-0804">Transcription</keyword>
<name>A0A7G9TAF0_PSEMX</name>
<keyword evidence="1" id="KW-0805">Transcription regulation</keyword>
<dbReference type="Pfam" id="PF08279">
    <property type="entry name" value="HTH_11"/>
    <property type="match status" value="1"/>
</dbReference>
<dbReference type="EMBL" id="CP060731">
    <property type="protein sequence ID" value="QNN77075.1"/>
    <property type="molecule type" value="Genomic_DNA"/>
</dbReference>
<evidence type="ECO:0000313" key="4">
    <source>
        <dbReference type="EMBL" id="QND81185.1"/>
    </source>
</evidence>
<dbReference type="EMBL" id="CP060028">
    <property type="protein sequence ID" value="QND81185.1"/>
    <property type="molecule type" value="Genomic_DNA"/>
</dbReference>
<organism evidence="5 7">
    <name type="scientific">Pseudoxanthomonas mexicana</name>
    <dbReference type="NCBI Taxonomy" id="128785"/>
    <lineage>
        <taxon>Bacteria</taxon>
        <taxon>Pseudomonadati</taxon>
        <taxon>Pseudomonadota</taxon>
        <taxon>Gammaproteobacteria</taxon>
        <taxon>Lysobacterales</taxon>
        <taxon>Lysobacteraceae</taxon>
        <taxon>Pseudoxanthomonas</taxon>
    </lineage>
</organism>
<dbReference type="RefSeq" id="WP_162111401.1">
    <property type="nucleotide sequence ID" value="NZ_CP060028.1"/>
</dbReference>
<reference evidence="4 6" key="2">
    <citation type="submission" date="2020-08" db="EMBL/GenBank/DDBJ databases">
        <title>Streptomycin resistant and MDR strain, P. mexicana.</title>
        <authorList>
            <person name="Ganesh-kumar S."/>
            <person name="Zhe T."/>
            <person name="Yu Z."/>
            <person name="Min Y."/>
        </authorList>
    </citation>
    <scope>NUCLEOTIDE SEQUENCE [LARGE SCALE GENOMIC DNA]</scope>
    <source>
        <strain evidence="4 6">GTZY</strain>
    </source>
</reference>
<dbReference type="SUPFAM" id="SSF46785">
    <property type="entry name" value="Winged helix' DNA-binding domain"/>
    <property type="match status" value="1"/>
</dbReference>
<keyword evidence="6" id="KW-1185">Reference proteome</keyword>
<dbReference type="AlphaFoldDB" id="A0A7G9TAF0"/>
<evidence type="ECO:0000259" key="3">
    <source>
        <dbReference type="PROSITE" id="PS51000"/>
    </source>
</evidence>
<dbReference type="PROSITE" id="PS51000">
    <property type="entry name" value="HTH_DEOR_2"/>
    <property type="match status" value="1"/>
</dbReference>
<dbReference type="InterPro" id="IPR051534">
    <property type="entry name" value="CBASS_pafABC_assoc_protein"/>
</dbReference>
<dbReference type="PANTHER" id="PTHR34580">
    <property type="match status" value="1"/>
</dbReference>
<dbReference type="InterPro" id="IPR001034">
    <property type="entry name" value="DeoR_HTH"/>
</dbReference>
<dbReference type="Pfam" id="PF13280">
    <property type="entry name" value="WYL"/>
    <property type="match status" value="1"/>
</dbReference>
<dbReference type="PROSITE" id="PS52050">
    <property type="entry name" value="WYL"/>
    <property type="match status" value="1"/>
</dbReference>
<evidence type="ECO:0000313" key="6">
    <source>
        <dbReference type="Proteomes" id="UP000515506"/>
    </source>
</evidence>
<gene>
    <name evidence="4" type="ORF">H4W19_05260</name>
    <name evidence="5" type="ORF">IAE60_14205</name>
</gene>
<dbReference type="GO" id="GO:0003700">
    <property type="term" value="F:DNA-binding transcription factor activity"/>
    <property type="evidence" value="ECO:0007669"/>
    <property type="project" value="InterPro"/>
</dbReference>
<protein>
    <submittedName>
        <fullName evidence="5">YafY family transcriptional regulator</fullName>
    </submittedName>
</protein>
<dbReference type="OrthoDB" id="9807255at2"/>
<accession>A0A7G9TAF0</accession>
<evidence type="ECO:0000256" key="2">
    <source>
        <dbReference type="ARBA" id="ARBA00023163"/>
    </source>
</evidence>
<evidence type="ECO:0000313" key="5">
    <source>
        <dbReference type="EMBL" id="QNN77075.1"/>
    </source>
</evidence>
<dbReference type="GeneID" id="81472134"/>
<sequence length="317" mass="35145">MLSTSNRLLRLLSLLQSRRHWTGAELSQRLDIDRRTLRRDVERLRELGYPIDASPGLGGGYRLGSGSAMPPVLLEDDEAVAVAVALRTAAASVGRMEDTSLRLLSKLDQWLPARLRKRASALYSVTLSLAGGAPTSDVDALLRIAAACRDGFRLRMQYRDRSQRASERLIEPLRLVHTGSRWYLVAWDLKREDWRTFRVDRVQALHDTGTQFPPRAFPGDVADYVAKSITQPFTRYQVRLRLPGSVAEQAARVPPWCGILEAGDDRHCLLELGAESVDALLALMALIGPDFEIVDDRGLLPELRAASSRLGDALAAA</sequence>
<dbReference type="InterPro" id="IPR013196">
    <property type="entry name" value="HTH_11"/>
</dbReference>
<dbReference type="PANTHER" id="PTHR34580:SF3">
    <property type="entry name" value="PROTEIN PAFB"/>
    <property type="match status" value="1"/>
</dbReference>
<evidence type="ECO:0000313" key="7">
    <source>
        <dbReference type="Proteomes" id="UP000515838"/>
    </source>
</evidence>
<evidence type="ECO:0000256" key="1">
    <source>
        <dbReference type="ARBA" id="ARBA00023015"/>
    </source>
</evidence>
<reference evidence="5 7" key="1">
    <citation type="submission" date="2020-08" db="EMBL/GenBank/DDBJ databases">
        <title>Streptomycin Non-resistant strain, P. mexicana.</title>
        <authorList>
            <person name="Ganesh-Kumar S."/>
            <person name="Zhe T."/>
            <person name="Yu Z."/>
            <person name="Min Y."/>
        </authorList>
    </citation>
    <scope>NUCLEOTIDE SEQUENCE [LARGE SCALE GENOMIC DNA]</scope>
    <source>
        <strain evidence="5 7">GTZY2</strain>
    </source>
</reference>
<dbReference type="InterPro" id="IPR036388">
    <property type="entry name" value="WH-like_DNA-bd_sf"/>
</dbReference>
<dbReference type="Proteomes" id="UP000515838">
    <property type="component" value="Chromosome"/>
</dbReference>
<proteinExistence type="predicted"/>
<dbReference type="Gene3D" id="1.10.10.10">
    <property type="entry name" value="Winged helix-like DNA-binding domain superfamily/Winged helix DNA-binding domain"/>
    <property type="match status" value="1"/>
</dbReference>
<dbReference type="InterPro" id="IPR026881">
    <property type="entry name" value="WYL_dom"/>
</dbReference>
<dbReference type="InterPro" id="IPR036390">
    <property type="entry name" value="WH_DNA-bd_sf"/>
</dbReference>
<dbReference type="Proteomes" id="UP000515506">
    <property type="component" value="Chromosome"/>
</dbReference>
<feature type="domain" description="HTH deoR-type" evidence="3">
    <location>
        <begin position="4"/>
        <end position="69"/>
    </location>
</feature>